<dbReference type="Gene3D" id="3.30.70.270">
    <property type="match status" value="1"/>
</dbReference>
<comment type="caution">
    <text evidence="2">The sequence shown here is derived from an EMBL/GenBank/DDBJ whole genome shotgun (WGS) entry which is preliminary data.</text>
</comment>
<sequence length="351" mass="37788">MVNTPGTLGIGVRLVRHDRSVRAHTARVHDEITQVARHRQVRGGARLAGVVSDLARPVTVVDSSMPVGQLEVMFRNPEVTCVVVQESGGERTGMIMRTGLTAALTGRLGYGRAVLERKPVASVTDWTPMVVRPDDAVSTVATQAMERPEEHRYDDVLVAGRTWGSAGTADLMRSLVAALAERSSQDPQTRLPTRAATWHSLSRRCDLVRTSGTRVVVVLLDVRGMARLNARHGLAVGDTVLVELAHRLRTGLPRGCEAGRVDGDRFAVLATLPPMDDIHAAASADQLRRHVLAQLVEPSGGVDAPAWPELRSAVVWSVAGAAVAEELVREAESRLARTALPVETADRVPQS</sequence>
<feature type="domain" description="GGDEF" evidence="1">
    <location>
        <begin position="213"/>
        <end position="351"/>
    </location>
</feature>
<dbReference type="InterPro" id="IPR046342">
    <property type="entry name" value="CBS_dom_sf"/>
</dbReference>
<dbReference type="InterPro" id="IPR043128">
    <property type="entry name" value="Rev_trsase/Diguanyl_cyclase"/>
</dbReference>
<dbReference type="SMART" id="SM00267">
    <property type="entry name" value="GGDEF"/>
    <property type="match status" value="1"/>
</dbReference>
<name>A0ABP8Y5C3_9MICO</name>
<dbReference type="PANTHER" id="PTHR33121:SF70">
    <property type="entry name" value="SIGNALING PROTEIN YKOW"/>
    <property type="match status" value="1"/>
</dbReference>
<dbReference type="InterPro" id="IPR000160">
    <property type="entry name" value="GGDEF_dom"/>
</dbReference>
<organism evidence="2 3">
    <name type="scientific">Isoptericola chiayiensis</name>
    <dbReference type="NCBI Taxonomy" id="579446"/>
    <lineage>
        <taxon>Bacteria</taxon>
        <taxon>Bacillati</taxon>
        <taxon>Actinomycetota</taxon>
        <taxon>Actinomycetes</taxon>
        <taxon>Micrococcales</taxon>
        <taxon>Promicromonosporaceae</taxon>
        <taxon>Isoptericola</taxon>
    </lineage>
</organism>
<dbReference type="PANTHER" id="PTHR33121">
    <property type="entry name" value="CYCLIC DI-GMP PHOSPHODIESTERASE PDEF"/>
    <property type="match status" value="1"/>
</dbReference>
<dbReference type="PROSITE" id="PS50887">
    <property type="entry name" value="GGDEF"/>
    <property type="match status" value="1"/>
</dbReference>
<protein>
    <recommendedName>
        <fullName evidence="1">GGDEF domain-containing protein</fullName>
    </recommendedName>
</protein>
<dbReference type="NCBIfam" id="TIGR00254">
    <property type="entry name" value="GGDEF"/>
    <property type="match status" value="1"/>
</dbReference>
<evidence type="ECO:0000313" key="3">
    <source>
        <dbReference type="Proteomes" id="UP001500956"/>
    </source>
</evidence>
<accession>A0ABP8Y5C3</accession>
<dbReference type="EMBL" id="BAABID010000004">
    <property type="protein sequence ID" value="GAA4719804.1"/>
    <property type="molecule type" value="Genomic_DNA"/>
</dbReference>
<reference evidence="3" key="1">
    <citation type="journal article" date="2019" name="Int. J. Syst. Evol. Microbiol.">
        <title>The Global Catalogue of Microorganisms (GCM) 10K type strain sequencing project: providing services to taxonomists for standard genome sequencing and annotation.</title>
        <authorList>
            <consortium name="The Broad Institute Genomics Platform"/>
            <consortium name="The Broad Institute Genome Sequencing Center for Infectious Disease"/>
            <person name="Wu L."/>
            <person name="Ma J."/>
        </authorList>
    </citation>
    <scope>NUCLEOTIDE SEQUENCE [LARGE SCALE GENOMIC DNA]</scope>
    <source>
        <strain evidence="3">JCM 18063</strain>
    </source>
</reference>
<gene>
    <name evidence="2" type="ORF">GCM10023216_05600</name>
</gene>
<evidence type="ECO:0000313" key="2">
    <source>
        <dbReference type="EMBL" id="GAA4719804.1"/>
    </source>
</evidence>
<proteinExistence type="predicted"/>
<dbReference type="Proteomes" id="UP001500956">
    <property type="component" value="Unassembled WGS sequence"/>
</dbReference>
<keyword evidence="3" id="KW-1185">Reference proteome</keyword>
<dbReference type="InterPro" id="IPR029787">
    <property type="entry name" value="Nucleotide_cyclase"/>
</dbReference>
<evidence type="ECO:0000259" key="1">
    <source>
        <dbReference type="PROSITE" id="PS50887"/>
    </source>
</evidence>
<dbReference type="SUPFAM" id="SSF54631">
    <property type="entry name" value="CBS-domain pair"/>
    <property type="match status" value="1"/>
</dbReference>
<dbReference type="SUPFAM" id="SSF55073">
    <property type="entry name" value="Nucleotide cyclase"/>
    <property type="match status" value="1"/>
</dbReference>
<dbReference type="Pfam" id="PF00990">
    <property type="entry name" value="GGDEF"/>
    <property type="match status" value="1"/>
</dbReference>
<dbReference type="InterPro" id="IPR050706">
    <property type="entry name" value="Cyclic-di-GMP_PDE-like"/>
</dbReference>